<feature type="non-terminal residue" evidence="1">
    <location>
        <position position="1"/>
    </location>
</feature>
<sequence>KNLRVAKLMTKLDKSAVYGSSPFMDMSQDEFRAMYLRPMHPTKTAQWLDT</sequence>
<keyword evidence="2" id="KW-1185">Reference proteome</keyword>
<dbReference type="AlphaFoldDB" id="A0A9K3DD82"/>
<organism evidence="1 2">
    <name type="scientific">Kipferlia bialata</name>
    <dbReference type="NCBI Taxonomy" id="797122"/>
    <lineage>
        <taxon>Eukaryota</taxon>
        <taxon>Metamonada</taxon>
        <taxon>Carpediemonas-like organisms</taxon>
        <taxon>Kipferlia</taxon>
    </lineage>
</organism>
<dbReference type="EMBL" id="BDIP01008281">
    <property type="protein sequence ID" value="GIQ91759.1"/>
    <property type="molecule type" value="Genomic_DNA"/>
</dbReference>
<evidence type="ECO:0000313" key="2">
    <source>
        <dbReference type="Proteomes" id="UP000265618"/>
    </source>
</evidence>
<dbReference type="Proteomes" id="UP000265618">
    <property type="component" value="Unassembled WGS sequence"/>
</dbReference>
<proteinExistence type="predicted"/>
<name>A0A9K3DD82_9EUKA</name>
<reference evidence="1 2" key="1">
    <citation type="journal article" date="2018" name="PLoS ONE">
        <title>The draft genome of Kipferlia bialata reveals reductive genome evolution in fornicate parasites.</title>
        <authorList>
            <person name="Tanifuji G."/>
            <person name="Takabayashi S."/>
            <person name="Kume K."/>
            <person name="Takagi M."/>
            <person name="Nakayama T."/>
            <person name="Kamikawa R."/>
            <person name="Inagaki Y."/>
            <person name="Hashimoto T."/>
        </authorList>
    </citation>
    <scope>NUCLEOTIDE SEQUENCE [LARGE SCALE GENOMIC DNA]</scope>
    <source>
        <strain evidence="1">NY0173</strain>
    </source>
</reference>
<protein>
    <submittedName>
        <fullName evidence="1">Uncharacterized protein</fullName>
    </submittedName>
</protein>
<evidence type="ECO:0000313" key="1">
    <source>
        <dbReference type="EMBL" id="GIQ91759.1"/>
    </source>
</evidence>
<accession>A0A9K3DD82</accession>
<comment type="caution">
    <text evidence="1">The sequence shown here is derived from an EMBL/GenBank/DDBJ whole genome shotgun (WGS) entry which is preliminary data.</text>
</comment>
<gene>
    <name evidence="1" type="ORF">KIPB_015151</name>
</gene>